<dbReference type="Proteomes" id="UP000229081">
    <property type="component" value="Chromosome"/>
</dbReference>
<dbReference type="EMBL" id="CP024923">
    <property type="protein sequence ID" value="ATY33886.1"/>
    <property type="molecule type" value="Genomic_DNA"/>
</dbReference>
<dbReference type="AlphaFoldDB" id="A0A2K8MMM7"/>
<sequence length="713" mass="75252">MNAITPTRRGFLQSSGLVLGMALPLGQAARAAGQTTGLPFAPNAFVRVGTDNLVTVIIKHVEFGQGPATGLATLVADEMDADWGQIRVEMAPANDPLYKNLAFGTMGTGGSSAISNSWIQMRTAGASARAMLVEAAAKRWGVPAASIKVSKGVVSSGARKARFGELAADAAQLKPPEKPVLKTPDQFTLIGKDTPKVDSVAKTNGTAMFTMDIQRPGMVHTAIAHPPAFGGTVKSVIDTAALAVPGVLGVKTIPQGVVVYARDGYAARKGAAALDVTWDLSKAEKRTSDELYAQFAEASEQPGKQVEKIGDTAAALKGAGKKLEAVYQFPYLAHAPMEPLDAVIEMNGDRLHVWMGSQFQVGELGAICGTLGVPMEKAALHEQYAGGSFGRRATPTMEFAVEAAAAFKAWGKGPVKHVWTRENDIRGGRYRPLAVHTIRGGLDPAGNIVAWDQVVAAQSFFKNTPMEGMGIRNGVDDALTEGIAESYKFANQYIGQHIMEVGVPTLWWRSVGNTHTAYAVETFIDELLVMGGKDPVAGRLALMEDPRTRAVLAKAAEIAGWGKKPPAGRARGVAAWKSFGSYVAQVAEVSKGADGLPKVHKVWCAVDCGIAVNPNVIRAQMESGIGYGLGHALYSEVELGEGGIVKQSNFDSYRSLRISEMPEVEVAIIASDKNPTGVGEPGLPPIAPAVANAWRKLTGKAVRRLPFTVGGKA</sequence>
<dbReference type="Gene3D" id="3.90.1170.50">
    <property type="entry name" value="Aldehyde oxidase/xanthine dehydrogenase, a/b hammerhead"/>
    <property type="match status" value="1"/>
</dbReference>
<dbReference type="RefSeq" id="WP_100283682.1">
    <property type="nucleotide sequence ID" value="NZ_CP024923.1"/>
</dbReference>
<proteinExistence type="predicted"/>
<name>A0A2K8MMM7_9SPHN</name>
<dbReference type="Pfam" id="PF02738">
    <property type="entry name" value="MoCoBD_1"/>
    <property type="match status" value="1"/>
</dbReference>
<dbReference type="InterPro" id="IPR037165">
    <property type="entry name" value="AldOxase/xan_DH_Mopterin-bd_sf"/>
</dbReference>
<dbReference type="Pfam" id="PF20256">
    <property type="entry name" value="MoCoBD_2"/>
    <property type="match status" value="2"/>
</dbReference>
<dbReference type="OrthoDB" id="9767994at2"/>
<protein>
    <submittedName>
        <fullName evidence="2">Twin-arginine translocation pathway signal protein</fullName>
    </submittedName>
</protein>
<accession>A0A2K8MMM7</accession>
<dbReference type="InterPro" id="IPR006311">
    <property type="entry name" value="TAT_signal"/>
</dbReference>
<feature type="domain" description="Aldehyde oxidase/xanthine dehydrogenase a/b hammerhead" evidence="1">
    <location>
        <begin position="204"/>
        <end position="282"/>
    </location>
</feature>
<dbReference type="GO" id="GO:0016491">
    <property type="term" value="F:oxidoreductase activity"/>
    <property type="evidence" value="ECO:0007669"/>
    <property type="project" value="InterPro"/>
</dbReference>
<dbReference type="PIRSF" id="PIRSF036389">
    <property type="entry name" value="IOR_B"/>
    <property type="match status" value="1"/>
</dbReference>
<dbReference type="PANTHER" id="PTHR47495:SF2">
    <property type="entry name" value="ALDEHYDE DEHYDROGENASE"/>
    <property type="match status" value="1"/>
</dbReference>
<dbReference type="PROSITE" id="PS51318">
    <property type="entry name" value="TAT"/>
    <property type="match status" value="1"/>
</dbReference>
<gene>
    <name evidence="2" type="ORF">CVN68_19600</name>
</gene>
<dbReference type="Gene3D" id="3.30.365.10">
    <property type="entry name" value="Aldehyde oxidase/xanthine dehydrogenase, molybdopterin binding domain"/>
    <property type="match status" value="4"/>
</dbReference>
<dbReference type="InterPro" id="IPR012368">
    <property type="entry name" value="OxRdtase_Mopterin-bd_su_IorB"/>
</dbReference>
<dbReference type="InterPro" id="IPR046867">
    <property type="entry name" value="AldOxase/xan_DH_MoCoBD2"/>
</dbReference>
<dbReference type="InterPro" id="IPR000674">
    <property type="entry name" value="Ald_Oxase/Xan_DH_a/b"/>
</dbReference>
<reference evidence="2 3" key="1">
    <citation type="submission" date="2017-11" db="EMBL/GenBank/DDBJ databases">
        <title>Complete genome sequence of Sphingomonas sp. Strain Cra20, a psychrotolerant potential plant growth promoting rhizobacteria.</title>
        <authorList>
            <person name="Luo Y."/>
        </authorList>
    </citation>
    <scope>NUCLEOTIDE SEQUENCE [LARGE SCALE GENOMIC DNA]</scope>
    <source>
        <strain evidence="2 3">Cra20</strain>
    </source>
</reference>
<keyword evidence="3" id="KW-1185">Reference proteome</keyword>
<dbReference type="SUPFAM" id="SSF56003">
    <property type="entry name" value="Molybdenum cofactor-binding domain"/>
    <property type="match status" value="2"/>
</dbReference>
<evidence type="ECO:0000313" key="3">
    <source>
        <dbReference type="Proteomes" id="UP000229081"/>
    </source>
</evidence>
<dbReference type="PANTHER" id="PTHR47495">
    <property type="entry name" value="ALDEHYDE DEHYDROGENASE"/>
    <property type="match status" value="1"/>
</dbReference>
<dbReference type="KEGG" id="sphc:CVN68_19600"/>
<dbReference type="InterPro" id="IPR052516">
    <property type="entry name" value="N-heterocyclic_Hydroxylase"/>
</dbReference>
<organism evidence="2 3">
    <name type="scientific">Sphingomonas psychrotolerans</name>
    <dbReference type="NCBI Taxonomy" id="1327635"/>
    <lineage>
        <taxon>Bacteria</taxon>
        <taxon>Pseudomonadati</taxon>
        <taxon>Pseudomonadota</taxon>
        <taxon>Alphaproteobacteria</taxon>
        <taxon>Sphingomonadales</taxon>
        <taxon>Sphingomonadaceae</taxon>
        <taxon>Sphingomonas</taxon>
    </lineage>
</organism>
<dbReference type="InterPro" id="IPR008274">
    <property type="entry name" value="AldOxase/xan_DH_MoCoBD1"/>
</dbReference>
<evidence type="ECO:0000313" key="2">
    <source>
        <dbReference type="EMBL" id="ATY33886.1"/>
    </source>
</evidence>
<evidence type="ECO:0000259" key="1">
    <source>
        <dbReference type="SMART" id="SM01008"/>
    </source>
</evidence>
<dbReference type="SMART" id="SM01008">
    <property type="entry name" value="Ald_Xan_dh_C"/>
    <property type="match status" value="1"/>
</dbReference>